<comment type="caution">
    <text evidence="2">The sequence shown here is derived from an EMBL/GenBank/DDBJ whole genome shotgun (WGS) entry which is preliminary data.</text>
</comment>
<evidence type="ECO:0000313" key="2">
    <source>
        <dbReference type="EMBL" id="KAG0459206.1"/>
    </source>
</evidence>
<proteinExistence type="predicted"/>
<accession>A0A835UH48</accession>
<sequence>MNLQVESIIRKADAGDEEGSQSVGVKAESGAAKPGVDGNRLRRRTRTGKHKNEGVPRDEVAMGHLLKEVARWGNLAKASISYEHGIVGEDVWLGHFEEQLLGVVRSAKEEVEILPAEIQRCRDSRRQVVGREDLAADRGIGGGGPVEVSPSSPHENAQSLLQIN</sequence>
<organism evidence="2 3">
    <name type="scientific">Vanilla planifolia</name>
    <name type="common">Vanilla</name>
    <dbReference type="NCBI Taxonomy" id="51239"/>
    <lineage>
        <taxon>Eukaryota</taxon>
        <taxon>Viridiplantae</taxon>
        <taxon>Streptophyta</taxon>
        <taxon>Embryophyta</taxon>
        <taxon>Tracheophyta</taxon>
        <taxon>Spermatophyta</taxon>
        <taxon>Magnoliopsida</taxon>
        <taxon>Liliopsida</taxon>
        <taxon>Asparagales</taxon>
        <taxon>Orchidaceae</taxon>
        <taxon>Vanilloideae</taxon>
        <taxon>Vanilleae</taxon>
        <taxon>Vanilla</taxon>
    </lineage>
</organism>
<reference evidence="2 3" key="1">
    <citation type="journal article" date="2020" name="Nat. Food">
        <title>A phased Vanilla planifolia genome enables genetic improvement of flavour and production.</title>
        <authorList>
            <person name="Hasing T."/>
            <person name="Tang H."/>
            <person name="Brym M."/>
            <person name="Khazi F."/>
            <person name="Huang T."/>
            <person name="Chambers A.H."/>
        </authorList>
    </citation>
    <scope>NUCLEOTIDE SEQUENCE [LARGE SCALE GENOMIC DNA]</scope>
    <source>
        <tissue evidence="2">Leaf</tissue>
    </source>
</reference>
<dbReference type="Proteomes" id="UP000639772">
    <property type="component" value="Chromosome 12"/>
</dbReference>
<gene>
    <name evidence="2" type="ORF">HPP92_022334</name>
</gene>
<name>A0A835UH48_VANPL</name>
<dbReference type="AlphaFoldDB" id="A0A835UH48"/>
<dbReference type="EMBL" id="JADCNM010000012">
    <property type="protein sequence ID" value="KAG0459206.1"/>
    <property type="molecule type" value="Genomic_DNA"/>
</dbReference>
<feature type="region of interest" description="Disordered" evidence="1">
    <location>
        <begin position="136"/>
        <end position="164"/>
    </location>
</feature>
<evidence type="ECO:0000256" key="1">
    <source>
        <dbReference type="SAM" id="MobiDB-lite"/>
    </source>
</evidence>
<protein>
    <submittedName>
        <fullName evidence="2">Uncharacterized protein</fullName>
    </submittedName>
</protein>
<feature type="compositionally biased region" description="Polar residues" evidence="1">
    <location>
        <begin position="154"/>
        <end position="164"/>
    </location>
</feature>
<evidence type="ECO:0000313" key="3">
    <source>
        <dbReference type="Proteomes" id="UP000639772"/>
    </source>
</evidence>
<feature type="region of interest" description="Disordered" evidence="1">
    <location>
        <begin position="9"/>
        <end position="55"/>
    </location>
</feature>